<dbReference type="Gene3D" id="2.30.110.10">
    <property type="entry name" value="Electron Transport, Fmn-binding Protein, Chain A"/>
    <property type="match status" value="1"/>
</dbReference>
<gene>
    <name evidence="1" type="ORF">A7J15_03380</name>
</gene>
<keyword evidence="2" id="KW-1185">Reference proteome</keyword>
<dbReference type="Proteomes" id="UP000093355">
    <property type="component" value="Unassembled WGS sequence"/>
</dbReference>
<dbReference type="OrthoDB" id="162563at2"/>
<evidence type="ECO:0000313" key="2">
    <source>
        <dbReference type="Proteomes" id="UP000093355"/>
    </source>
</evidence>
<dbReference type="Pfam" id="PF10012">
    <property type="entry name" value="DUF2255"/>
    <property type="match status" value="1"/>
</dbReference>
<dbReference type="InterPro" id="IPR012349">
    <property type="entry name" value="Split_barrel_FMN-bd"/>
</dbReference>
<accession>A0A1B9NDE3</accession>
<dbReference type="SUPFAM" id="SSF50475">
    <property type="entry name" value="FMN-binding split barrel"/>
    <property type="match status" value="1"/>
</dbReference>
<dbReference type="RefSeq" id="WP_067024482.1">
    <property type="nucleotide sequence ID" value="NZ_CP038256.1"/>
</dbReference>
<name>A0A1B9NDE3_9MICO</name>
<comment type="caution">
    <text evidence="1">The sequence shown here is derived from an EMBL/GenBank/DDBJ whole genome shotgun (WGS) entry which is preliminary data.</text>
</comment>
<sequence length="138" mass="14784">MAYDDIVKVLDEEQVVAIVTTRRSGEPAATAIWSMVVDGVPYVRSAYGTRSWWYKHVVAGRPVAFVRGDGSVAESDREAALALPREAVTLTPVPADDLVQAAIDAEIERKYAGSPRSSIDATISAEATGCTFRVDPAS</sequence>
<reference evidence="1 2" key="1">
    <citation type="submission" date="2016-05" db="EMBL/GenBank/DDBJ databases">
        <authorList>
            <person name="Lavstsen T."/>
            <person name="Jespersen J.S."/>
        </authorList>
    </citation>
    <scope>NUCLEOTIDE SEQUENCE [LARGE SCALE GENOMIC DNA]</scope>
    <source>
        <strain evidence="1 2">YLB-01</strain>
    </source>
</reference>
<proteinExistence type="predicted"/>
<organism evidence="1 2">
    <name type="scientific">Microbacterium sediminis</name>
    <dbReference type="NCBI Taxonomy" id="904291"/>
    <lineage>
        <taxon>Bacteria</taxon>
        <taxon>Bacillati</taxon>
        <taxon>Actinomycetota</taxon>
        <taxon>Actinomycetes</taxon>
        <taxon>Micrococcales</taxon>
        <taxon>Microbacteriaceae</taxon>
        <taxon>Microbacterium</taxon>
    </lineage>
</organism>
<dbReference type="STRING" id="904291.A7J15_03380"/>
<evidence type="ECO:0000313" key="1">
    <source>
        <dbReference type="EMBL" id="OCG74593.1"/>
    </source>
</evidence>
<dbReference type="EMBL" id="LXMD01000021">
    <property type="protein sequence ID" value="OCG74593.1"/>
    <property type="molecule type" value="Genomic_DNA"/>
</dbReference>
<protein>
    <submittedName>
        <fullName evidence="1">Uncharacterized protein</fullName>
    </submittedName>
</protein>
<dbReference type="InterPro" id="IPR016888">
    <property type="entry name" value="UCP028498"/>
</dbReference>
<dbReference type="AlphaFoldDB" id="A0A1B9NDE3"/>